<dbReference type="RefSeq" id="XP_019040750.1">
    <property type="nucleotide sequence ID" value="XM_019182843.1"/>
</dbReference>
<evidence type="ECO:0000313" key="4">
    <source>
        <dbReference type="Proteomes" id="UP000094112"/>
    </source>
</evidence>
<protein>
    <submittedName>
        <fullName evidence="3">Uncharacterized protein</fullName>
    </submittedName>
</protein>
<feature type="signal peptide" evidence="2">
    <location>
        <begin position="1"/>
        <end position="32"/>
    </location>
</feature>
<evidence type="ECO:0000256" key="1">
    <source>
        <dbReference type="SAM" id="MobiDB-lite"/>
    </source>
</evidence>
<feature type="chain" id="PRO_5009133716" evidence="2">
    <location>
        <begin position="33"/>
        <end position="59"/>
    </location>
</feature>
<gene>
    <name evidence="3" type="ORF">WICANDRAFT_59628</name>
</gene>
<name>A0A1E3P802_WICAA</name>
<keyword evidence="4" id="KW-1185">Reference proteome</keyword>
<organism evidence="3 4">
    <name type="scientific">Wickerhamomyces anomalus (strain ATCC 58044 / CBS 1984 / NCYC 433 / NRRL Y-366-8)</name>
    <name type="common">Yeast</name>
    <name type="synonym">Hansenula anomala</name>
    <dbReference type="NCBI Taxonomy" id="683960"/>
    <lineage>
        <taxon>Eukaryota</taxon>
        <taxon>Fungi</taxon>
        <taxon>Dikarya</taxon>
        <taxon>Ascomycota</taxon>
        <taxon>Saccharomycotina</taxon>
        <taxon>Saccharomycetes</taxon>
        <taxon>Phaffomycetales</taxon>
        <taxon>Wickerhamomycetaceae</taxon>
        <taxon>Wickerhamomyces</taxon>
    </lineage>
</organism>
<evidence type="ECO:0000313" key="3">
    <source>
        <dbReference type="EMBL" id="ODQ61543.1"/>
    </source>
</evidence>
<evidence type="ECO:0000256" key="2">
    <source>
        <dbReference type="SAM" id="SignalP"/>
    </source>
</evidence>
<reference evidence="3 4" key="1">
    <citation type="journal article" date="2016" name="Proc. Natl. Acad. Sci. U.S.A.">
        <title>Comparative genomics of biotechnologically important yeasts.</title>
        <authorList>
            <person name="Riley R."/>
            <person name="Haridas S."/>
            <person name="Wolfe K.H."/>
            <person name="Lopes M.R."/>
            <person name="Hittinger C.T."/>
            <person name="Goeker M."/>
            <person name="Salamov A.A."/>
            <person name="Wisecaver J.H."/>
            <person name="Long T.M."/>
            <person name="Calvey C.H."/>
            <person name="Aerts A.L."/>
            <person name="Barry K.W."/>
            <person name="Choi C."/>
            <person name="Clum A."/>
            <person name="Coughlan A.Y."/>
            <person name="Deshpande S."/>
            <person name="Douglass A.P."/>
            <person name="Hanson S.J."/>
            <person name="Klenk H.-P."/>
            <person name="LaButti K.M."/>
            <person name="Lapidus A."/>
            <person name="Lindquist E.A."/>
            <person name="Lipzen A.M."/>
            <person name="Meier-Kolthoff J.P."/>
            <person name="Ohm R.A."/>
            <person name="Otillar R.P."/>
            <person name="Pangilinan J.L."/>
            <person name="Peng Y."/>
            <person name="Rokas A."/>
            <person name="Rosa C.A."/>
            <person name="Scheuner C."/>
            <person name="Sibirny A.A."/>
            <person name="Slot J.C."/>
            <person name="Stielow J.B."/>
            <person name="Sun H."/>
            <person name="Kurtzman C.P."/>
            <person name="Blackwell M."/>
            <person name="Grigoriev I.V."/>
            <person name="Jeffries T.W."/>
        </authorList>
    </citation>
    <scope>NUCLEOTIDE SEQUENCE [LARGE SCALE GENOMIC DNA]</scope>
    <source>
        <strain evidence="4">ATCC 58044 / CBS 1984 / NCYC 433 / NRRL Y-366-8</strain>
    </source>
</reference>
<accession>A0A1E3P802</accession>
<proteinExistence type="predicted"/>
<dbReference type="GeneID" id="30200089"/>
<feature type="region of interest" description="Disordered" evidence="1">
    <location>
        <begin position="39"/>
        <end position="59"/>
    </location>
</feature>
<dbReference type="AlphaFoldDB" id="A0A1E3P802"/>
<dbReference type="Proteomes" id="UP000094112">
    <property type="component" value="Unassembled WGS sequence"/>
</dbReference>
<keyword evidence="2" id="KW-0732">Signal</keyword>
<dbReference type="EMBL" id="KV454208">
    <property type="protein sequence ID" value="ODQ61543.1"/>
    <property type="molecule type" value="Genomic_DNA"/>
</dbReference>
<sequence length="59" mass="6129">MALLSIIHPTSINMKLSTILTTFVTLLSYAVASPEAVPVADAKAPKNAPPGPGPHLHLD</sequence>